<feature type="chain" id="PRO_5046610315" evidence="2">
    <location>
        <begin position="29"/>
        <end position="359"/>
    </location>
</feature>
<protein>
    <submittedName>
        <fullName evidence="3">Iron ABC transporter substrate-binding protein</fullName>
    </submittedName>
</protein>
<evidence type="ECO:0000313" key="4">
    <source>
        <dbReference type="Proteomes" id="UP001321542"/>
    </source>
</evidence>
<dbReference type="PROSITE" id="PS51257">
    <property type="entry name" value="PROKAR_LIPOPROTEIN"/>
    <property type="match status" value="1"/>
</dbReference>
<feature type="signal peptide" evidence="2">
    <location>
        <begin position="1"/>
        <end position="28"/>
    </location>
</feature>
<dbReference type="SUPFAM" id="SSF53850">
    <property type="entry name" value="Periplasmic binding protein-like II"/>
    <property type="match status" value="1"/>
</dbReference>
<keyword evidence="1 2" id="KW-0732">Signal</keyword>
<evidence type="ECO:0000256" key="1">
    <source>
        <dbReference type="ARBA" id="ARBA00022729"/>
    </source>
</evidence>
<dbReference type="RefSeq" id="WP_286249883.1">
    <property type="nucleotide sequence ID" value="NZ_AP018448.1"/>
</dbReference>
<gene>
    <name evidence="3" type="ORF">SGFS_025260</name>
</gene>
<dbReference type="EMBL" id="AP018448">
    <property type="protein sequence ID" value="BBC31232.1"/>
    <property type="molecule type" value="Genomic_DNA"/>
</dbReference>
<dbReference type="PANTHER" id="PTHR30006">
    <property type="entry name" value="THIAMINE-BINDING PERIPLASMIC PROTEIN-RELATED"/>
    <property type="match status" value="1"/>
</dbReference>
<evidence type="ECO:0000313" key="3">
    <source>
        <dbReference type="EMBL" id="BBC31232.1"/>
    </source>
</evidence>
<dbReference type="PANTHER" id="PTHR30006:SF2">
    <property type="entry name" value="ABC TRANSPORTER SUBSTRATE-BINDING PROTEIN"/>
    <property type="match status" value="1"/>
</dbReference>
<proteinExistence type="predicted"/>
<sequence>MTVVAKGRRSRRGAALTMAVAAVVVATASGCARDAGEVGADQDGGVVHVACGATEEWCAATTEQFTETTGVKADFVRLSSGEALARIQAGKGNAEFDVWYGGPADGYAAAGEQDLLEPYVSANAKAIPAKYKDASGLWTGVYVGALGFCSNGELLKEKGLDAPESWADLLDPKLKKDIGIAHPSTSGTAYTALWTQVQLADGDEDKALKYMRELHPNVLQYTKSGAAPAQMTARGEVAVGVIFSHDCIATQEAGFPDLEVTFPSEGTGYETGGVALVKGAKNPTSARKFIDWALTPEAQEIGPGVKAYQFPTNPDAKVSDKVVDLASIKVVDYDAAAAGAAKSALTKRFDEEVAQAPKS</sequence>
<reference evidence="3 4" key="2">
    <citation type="journal article" date="2023" name="ChemBioChem">
        <title>Acyltransferase Domain Exchange between Two Independent Type I Polyketide Synthases in the Same Producer Strain of Macrolide Antibiotics.</title>
        <authorList>
            <person name="Kudo F."/>
            <person name="Kishikawa K."/>
            <person name="Tsuboi K."/>
            <person name="Kido T."/>
            <person name="Usui T."/>
            <person name="Hashimoto J."/>
            <person name="Shin-Ya K."/>
            <person name="Miyanaga A."/>
            <person name="Eguchi T."/>
        </authorList>
    </citation>
    <scope>NUCLEOTIDE SEQUENCE [LARGE SCALE GENOMIC DNA]</scope>
    <source>
        <strain evidence="3 4">A-8890</strain>
    </source>
</reference>
<dbReference type="Pfam" id="PF13416">
    <property type="entry name" value="SBP_bac_8"/>
    <property type="match status" value="1"/>
</dbReference>
<reference evidence="3 4" key="1">
    <citation type="journal article" date="2010" name="ChemBioChem">
        <title>Cloning and characterization of the biosynthetic gene cluster of 16-membered macrolide antibiotic FD-891: involvement of a dual functional cytochrome P450 monooxygenase catalyzing epoxidation and hydroxylation.</title>
        <authorList>
            <person name="Kudo F."/>
            <person name="Motegi A."/>
            <person name="Mizoue K."/>
            <person name="Eguchi T."/>
        </authorList>
    </citation>
    <scope>NUCLEOTIDE SEQUENCE [LARGE SCALE GENOMIC DNA]</scope>
    <source>
        <strain evidence="3 4">A-8890</strain>
    </source>
</reference>
<keyword evidence="4" id="KW-1185">Reference proteome</keyword>
<dbReference type="PIRSF" id="PIRSF002825">
    <property type="entry name" value="CfbpA"/>
    <property type="match status" value="1"/>
</dbReference>
<dbReference type="CDD" id="cd13544">
    <property type="entry name" value="PBP2_Fbp_like_1"/>
    <property type="match status" value="1"/>
</dbReference>
<evidence type="ECO:0000256" key="2">
    <source>
        <dbReference type="SAM" id="SignalP"/>
    </source>
</evidence>
<name>A0ABM7F5Z9_9ACTN</name>
<accession>A0ABM7F5Z9</accession>
<dbReference type="InterPro" id="IPR026045">
    <property type="entry name" value="Ferric-bd"/>
</dbReference>
<dbReference type="Proteomes" id="UP001321542">
    <property type="component" value="Chromosome"/>
</dbReference>
<organism evidence="3 4">
    <name type="scientific">Streptomyces graminofaciens</name>
    <dbReference type="NCBI Taxonomy" id="68212"/>
    <lineage>
        <taxon>Bacteria</taxon>
        <taxon>Bacillati</taxon>
        <taxon>Actinomycetota</taxon>
        <taxon>Actinomycetes</taxon>
        <taxon>Kitasatosporales</taxon>
        <taxon>Streptomycetaceae</taxon>
        <taxon>Streptomyces</taxon>
    </lineage>
</organism>
<dbReference type="Gene3D" id="3.40.190.10">
    <property type="entry name" value="Periplasmic binding protein-like II"/>
    <property type="match status" value="2"/>
</dbReference>
<dbReference type="InterPro" id="IPR006059">
    <property type="entry name" value="SBP"/>
</dbReference>